<reference evidence="3" key="2">
    <citation type="submission" date="2004-02" db="EMBL/GenBank/DDBJ databases">
        <authorList>
            <consortium name="Genoscope"/>
            <consortium name="Whitehead Institute Centre for Genome Research"/>
        </authorList>
    </citation>
    <scope>NUCLEOTIDE SEQUENCE</scope>
</reference>
<sequence length="255" mass="27863">VVTFYNQLHEVEEKKPCKHFELDVTIKESSEKPPADVEKSYQLTVKVRALGPRDVRMVVLDISLPTGFTPENSDLEMLSNSVDHYISNFKVVDNLSDRGSLIIHLFKVGSLTGCKQHQSARPSNDLFYHTSDILNGLQRNPRSGFLGSVCPSDRSPTRSKKSWSSGSSRASEWVSSSRPQLPSTSTTAQVGEQTPRGPGGGARALGVGSWLLLQRVLEKRLCWLQIIAALAPTPPAEGPRNSPRSAGTTSAAARR</sequence>
<dbReference type="GO" id="GO:0005576">
    <property type="term" value="C:extracellular region"/>
    <property type="evidence" value="ECO:0007669"/>
    <property type="project" value="InterPro"/>
</dbReference>
<feature type="region of interest" description="Disordered" evidence="1">
    <location>
        <begin position="145"/>
        <end position="201"/>
    </location>
</feature>
<accession>Q4TCL2</accession>
<dbReference type="InterPro" id="IPR009048">
    <property type="entry name" value="A-macroglobulin_rcpt-bd"/>
</dbReference>
<gene>
    <name evidence="3" type="ORF">GSTENG00003254001</name>
</gene>
<evidence type="ECO:0000313" key="3">
    <source>
        <dbReference type="EMBL" id="CAF89370.1"/>
    </source>
</evidence>
<dbReference type="AlphaFoldDB" id="Q4TCL2"/>
<dbReference type="Gene3D" id="2.60.40.690">
    <property type="entry name" value="Alpha-macroglobulin, receptor-binding domain"/>
    <property type="match status" value="1"/>
</dbReference>
<dbReference type="SUPFAM" id="SSF49410">
    <property type="entry name" value="Alpha-macroglobulin receptor domain"/>
    <property type="match status" value="1"/>
</dbReference>
<evidence type="ECO:0000256" key="1">
    <source>
        <dbReference type="SAM" id="MobiDB-lite"/>
    </source>
</evidence>
<feature type="compositionally biased region" description="Low complexity" evidence="1">
    <location>
        <begin position="244"/>
        <end position="255"/>
    </location>
</feature>
<dbReference type="OrthoDB" id="6359008at2759"/>
<dbReference type="Pfam" id="PF07677">
    <property type="entry name" value="A2M_recep"/>
    <property type="match status" value="1"/>
</dbReference>
<evidence type="ECO:0000259" key="2">
    <source>
        <dbReference type="Pfam" id="PF07677"/>
    </source>
</evidence>
<dbReference type="EMBL" id="CAAE01006839">
    <property type="protein sequence ID" value="CAF89370.1"/>
    <property type="molecule type" value="Genomic_DNA"/>
</dbReference>
<feature type="region of interest" description="Disordered" evidence="1">
    <location>
        <begin position="232"/>
        <end position="255"/>
    </location>
</feature>
<feature type="non-terminal residue" evidence="3">
    <location>
        <position position="255"/>
    </location>
</feature>
<organism evidence="3">
    <name type="scientific">Tetraodon nigroviridis</name>
    <name type="common">Spotted green pufferfish</name>
    <name type="synonym">Chelonodon nigroviridis</name>
    <dbReference type="NCBI Taxonomy" id="99883"/>
    <lineage>
        <taxon>Eukaryota</taxon>
        <taxon>Metazoa</taxon>
        <taxon>Chordata</taxon>
        <taxon>Craniata</taxon>
        <taxon>Vertebrata</taxon>
        <taxon>Euteleostomi</taxon>
        <taxon>Actinopterygii</taxon>
        <taxon>Neopterygii</taxon>
        <taxon>Teleostei</taxon>
        <taxon>Neoteleostei</taxon>
        <taxon>Acanthomorphata</taxon>
        <taxon>Eupercaria</taxon>
        <taxon>Tetraodontiformes</taxon>
        <taxon>Tetradontoidea</taxon>
        <taxon>Tetraodontidae</taxon>
        <taxon>Tetraodon</taxon>
    </lineage>
</organism>
<name>Q4TCL2_TETNG</name>
<dbReference type="InterPro" id="IPR036595">
    <property type="entry name" value="A-macroglobulin_rcpt-bd_sf"/>
</dbReference>
<protein>
    <submittedName>
        <fullName evidence="3">(spotted green pufferfish) hypothetical protein</fullName>
    </submittedName>
</protein>
<feature type="non-terminal residue" evidence="3">
    <location>
        <position position="1"/>
    </location>
</feature>
<feature type="compositionally biased region" description="Low complexity" evidence="1">
    <location>
        <begin position="162"/>
        <end position="178"/>
    </location>
</feature>
<proteinExistence type="predicted"/>
<feature type="domain" description="Alpha-macroglobulin receptor-binding" evidence="2">
    <location>
        <begin position="56"/>
        <end position="109"/>
    </location>
</feature>
<comment type="caution">
    <text evidence="3">The sequence shown here is derived from an EMBL/GenBank/DDBJ whole genome shotgun (WGS) entry which is preliminary data.</text>
</comment>
<feature type="compositionally biased region" description="Polar residues" evidence="1">
    <location>
        <begin position="179"/>
        <end position="192"/>
    </location>
</feature>
<dbReference type="KEGG" id="tng:GSTEN00003254G001"/>
<reference evidence="3" key="1">
    <citation type="journal article" date="2004" name="Nature">
        <title>Genome duplication in the teleost fish Tetraodon nigroviridis reveals the early vertebrate proto-karyotype.</title>
        <authorList>
            <person name="Jaillon O."/>
            <person name="Aury J.-M."/>
            <person name="Brunet F."/>
            <person name="Petit J.-L."/>
            <person name="Stange-Thomann N."/>
            <person name="Mauceli E."/>
            <person name="Bouneau L."/>
            <person name="Fischer C."/>
            <person name="Ozouf-Costaz C."/>
            <person name="Bernot A."/>
            <person name="Nicaud S."/>
            <person name="Jaffe D."/>
            <person name="Fisher S."/>
            <person name="Lutfalla G."/>
            <person name="Dossat C."/>
            <person name="Segurens B."/>
            <person name="Dasilva C."/>
            <person name="Salanoubat M."/>
            <person name="Levy M."/>
            <person name="Boudet N."/>
            <person name="Castellano S."/>
            <person name="Anthouard V."/>
            <person name="Jubin C."/>
            <person name="Castelli V."/>
            <person name="Katinka M."/>
            <person name="Vacherie B."/>
            <person name="Biemont C."/>
            <person name="Skalli Z."/>
            <person name="Cattolico L."/>
            <person name="Poulain J."/>
            <person name="De Berardinis V."/>
            <person name="Cruaud C."/>
            <person name="Duprat S."/>
            <person name="Brottier P."/>
            <person name="Coutanceau J.-P."/>
            <person name="Gouzy J."/>
            <person name="Parra G."/>
            <person name="Lardier G."/>
            <person name="Chapple C."/>
            <person name="McKernan K.J."/>
            <person name="McEwan P."/>
            <person name="Bosak S."/>
            <person name="Kellis M."/>
            <person name="Volff J.-N."/>
            <person name="Guigo R."/>
            <person name="Zody M.C."/>
            <person name="Mesirov J."/>
            <person name="Lindblad-Toh K."/>
            <person name="Birren B."/>
            <person name="Nusbaum C."/>
            <person name="Kahn D."/>
            <person name="Robinson-Rechavi M."/>
            <person name="Laudet V."/>
            <person name="Schachter V."/>
            <person name="Quetier F."/>
            <person name="Saurin W."/>
            <person name="Scarpelli C."/>
            <person name="Wincker P."/>
            <person name="Lander E.S."/>
            <person name="Weissenbach J."/>
            <person name="Roest Crollius H."/>
        </authorList>
    </citation>
    <scope>NUCLEOTIDE SEQUENCE [LARGE SCALE GENOMIC DNA]</scope>
</reference>